<feature type="active site" description="Nucleophile" evidence="7">
    <location>
        <position position="160"/>
    </location>
</feature>
<dbReference type="RefSeq" id="WP_073058324.1">
    <property type="nucleotide sequence ID" value="NZ_FQUP01000008.1"/>
</dbReference>
<dbReference type="Pfam" id="PF03734">
    <property type="entry name" value="YkuD"/>
    <property type="match status" value="1"/>
</dbReference>
<keyword evidence="6 7" id="KW-0961">Cell wall biogenesis/degradation</keyword>
<proteinExistence type="inferred from homology"/>
<dbReference type="GO" id="GO:0071555">
    <property type="term" value="P:cell wall organization"/>
    <property type="evidence" value="ECO:0007669"/>
    <property type="project" value="UniProtKB-UniRule"/>
</dbReference>
<gene>
    <name evidence="10" type="ORF">SAMN02745157_4898</name>
</gene>
<evidence type="ECO:0000256" key="1">
    <source>
        <dbReference type="ARBA" id="ARBA00004752"/>
    </source>
</evidence>
<feature type="chain" id="PRO_5012974306" evidence="8">
    <location>
        <begin position="25"/>
        <end position="435"/>
    </location>
</feature>
<dbReference type="GO" id="GO:0004180">
    <property type="term" value="F:carboxypeptidase activity"/>
    <property type="evidence" value="ECO:0007669"/>
    <property type="project" value="UniProtKB-ARBA"/>
</dbReference>
<evidence type="ECO:0000256" key="4">
    <source>
        <dbReference type="ARBA" id="ARBA00022960"/>
    </source>
</evidence>
<protein>
    <submittedName>
        <fullName evidence="10">Murein L,D-transpeptidase YafK</fullName>
    </submittedName>
</protein>
<keyword evidence="8" id="KW-0732">Signal</keyword>
<dbReference type="STRING" id="1122133.SAMN02745157_4898"/>
<feature type="domain" description="L,D-TPase catalytic" evidence="9">
    <location>
        <begin position="60"/>
        <end position="191"/>
    </location>
</feature>
<dbReference type="GO" id="GO:0009252">
    <property type="term" value="P:peptidoglycan biosynthetic process"/>
    <property type="evidence" value="ECO:0007669"/>
    <property type="project" value="UniProtKB-UniPathway"/>
</dbReference>
<dbReference type="AlphaFoldDB" id="A0A1M5N2Y3"/>
<organism evidence="10 11">
    <name type="scientific">Kaistia soli DSM 19436</name>
    <dbReference type="NCBI Taxonomy" id="1122133"/>
    <lineage>
        <taxon>Bacteria</taxon>
        <taxon>Pseudomonadati</taxon>
        <taxon>Pseudomonadota</taxon>
        <taxon>Alphaproteobacteria</taxon>
        <taxon>Hyphomicrobiales</taxon>
        <taxon>Kaistiaceae</taxon>
        <taxon>Kaistia</taxon>
    </lineage>
</organism>
<dbReference type="EMBL" id="FQUP01000008">
    <property type="protein sequence ID" value="SHG83782.1"/>
    <property type="molecule type" value="Genomic_DNA"/>
</dbReference>
<keyword evidence="5 7" id="KW-0573">Peptidoglycan synthesis</keyword>
<dbReference type="UniPathway" id="UPA00219"/>
<evidence type="ECO:0000256" key="7">
    <source>
        <dbReference type="PROSITE-ProRule" id="PRU01373"/>
    </source>
</evidence>
<dbReference type="OrthoDB" id="9809748at2"/>
<dbReference type="CDD" id="cd16913">
    <property type="entry name" value="YkuD_like"/>
    <property type="match status" value="1"/>
</dbReference>
<evidence type="ECO:0000256" key="3">
    <source>
        <dbReference type="ARBA" id="ARBA00022679"/>
    </source>
</evidence>
<name>A0A1M5N2Y3_9HYPH</name>
<reference evidence="10 11" key="1">
    <citation type="submission" date="2016-11" db="EMBL/GenBank/DDBJ databases">
        <authorList>
            <person name="Jaros S."/>
            <person name="Januszkiewicz K."/>
            <person name="Wedrychowicz H."/>
        </authorList>
    </citation>
    <scope>NUCLEOTIDE SEQUENCE [LARGE SCALE GENOMIC DNA]</scope>
    <source>
        <strain evidence="10 11">DSM 19436</strain>
    </source>
</reference>
<dbReference type="PROSITE" id="PS52029">
    <property type="entry name" value="LD_TPASE"/>
    <property type="match status" value="1"/>
</dbReference>
<evidence type="ECO:0000313" key="11">
    <source>
        <dbReference type="Proteomes" id="UP000184485"/>
    </source>
</evidence>
<keyword evidence="11" id="KW-1185">Reference proteome</keyword>
<evidence type="ECO:0000256" key="8">
    <source>
        <dbReference type="SAM" id="SignalP"/>
    </source>
</evidence>
<feature type="active site" description="Proton donor/acceptor" evidence="7">
    <location>
        <position position="152"/>
    </location>
</feature>
<evidence type="ECO:0000256" key="6">
    <source>
        <dbReference type="ARBA" id="ARBA00023316"/>
    </source>
</evidence>
<dbReference type="InterPro" id="IPR038063">
    <property type="entry name" value="Transpep_catalytic_dom"/>
</dbReference>
<dbReference type="InterPro" id="IPR005490">
    <property type="entry name" value="LD_TPept_cat_dom"/>
</dbReference>
<feature type="signal peptide" evidence="8">
    <location>
        <begin position="1"/>
        <end position="24"/>
    </location>
</feature>
<comment type="similarity">
    <text evidence="2">Belongs to the YkuD family.</text>
</comment>
<sequence>MLRIALTGRLIRAALIVAAGLMLAACEDYSGPNGPKELMPVPEKLVTKMTELDMAPTAPIYVRGYKESSELEVWKQTRSGSYKLLTTYSICKWSGKLGPKIKEGDRQAPEGFYTITPGQMNPKSNYYLSFNIGFPNAYDRALGRTGTNIMVHGACSSAGCYSMTDAAAGEIYALARDSFRGGQRSFEVHLFPFRMTPENMAHHRKDPNYDFWAMLKEGSDNFAVTAQVPKVGVCGKRYVFNAKSSTALNSSAACPPLTYSPTVLAAVKAKQTTDNALIAELAPKYEQEEAIAAAKAAEQEARIAAVKAANEAQKASGTAPAAVMPVPTIAASEQAVAAANVAVPLAVAPAAADASPAGAAGASEAVGTAAPAASPEDVIDPVATAALGGEPAPGVPLPVASPLRPVVTPVAAPEPKPGFWGKIKSKIPKVPNPFG</sequence>
<dbReference type="PANTHER" id="PTHR36699:SF1">
    <property type="entry name" value="L,D-TRANSPEPTIDASE YAFK-RELATED"/>
    <property type="match status" value="1"/>
</dbReference>
<keyword evidence="3" id="KW-0808">Transferase</keyword>
<keyword evidence="4 7" id="KW-0133">Cell shape</keyword>
<dbReference type="Proteomes" id="UP000184485">
    <property type="component" value="Unassembled WGS sequence"/>
</dbReference>
<evidence type="ECO:0000256" key="5">
    <source>
        <dbReference type="ARBA" id="ARBA00022984"/>
    </source>
</evidence>
<evidence type="ECO:0000259" key="9">
    <source>
        <dbReference type="PROSITE" id="PS52029"/>
    </source>
</evidence>
<dbReference type="SUPFAM" id="SSF141523">
    <property type="entry name" value="L,D-transpeptidase catalytic domain-like"/>
    <property type="match status" value="1"/>
</dbReference>
<dbReference type="GO" id="GO:0016740">
    <property type="term" value="F:transferase activity"/>
    <property type="evidence" value="ECO:0007669"/>
    <property type="project" value="UniProtKB-KW"/>
</dbReference>
<dbReference type="PROSITE" id="PS51257">
    <property type="entry name" value="PROKAR_LIPOPROTEIN"/>
    <property type="match status" value="1"/>
</dbReference>
<dbReference type="GO" id="GO:0008360">
    <property type="term" value="P:regulation of cell shape"/>
    <property type="evidence" value="ECO:0007669"/>
    <property type="project" value="UniProtKB-UniRule"/>
</dbReference>
<evidence type="ECO:0000313" key="10">
    <source>
        <dbReference type="EMBL" id="SHG83782.1"/>
    </source>
</evidence>
<comment type="pathway">
    <text evidence="1 7">Cell wall biogenesis; peptidoglycan biosynthesis.</text>
</comment>
<accession>A0A1M5N2Y3</accession>
<evidence type="ECO:0000256" key="2">
    <source>
        <dbReference type="ARBA" id="ARBA00005992"/>
    </source>
</evidence>
<dbReference type="PANTHER" id="PTHR36699">
    <property type="entry name" value="LD-TRANSPEPTIDASE"/>
    <property type="match status" value="1"/>
</dbReference>